<dbReference type="AlphaFoldDB" id="S2KZ63"/>
<accession>S2KZ63</accession>
<feature type="signal peptide" evidence="1">
    <location>
        <begin position="1"/>
        <end position="27"/>
    </location>
</feature>
<keyword evidence="1" id="KW-0732">Signal</keyword>
<dbReference type="RefSeq" id="WP_016418302.1">
    <property type="nucleotide sequence ID" value="NZ_AUAB01000005.1"/>
</dbReference>
<name>S2KZ63_LITA3</name>
<gene>
    <name evidence="2" type="ORF">L861_13050</name>
</gene>
<dbReference type="OrthoDB" id="6167930at2"/>
<protein>
    <submittedName>
        <fullName evidence="2">Uncharacterized protein</fullName>
    </submittedName>
</protein>
<evidence type="ECO:0000313" key="3">
    <source>
        <dbReference type="Proteomes" id="UP000014463"/>
    </source>
</evidence>
<dbReference type="Proteomes" id="UP000014463">
    <property type="component" value="Unassembled WGS sequence"/>
</dbReference>
<keyword evidence="3" id="KW-1185">Reference proteome</keyword>
<evidence type="ECO:0000313" key="2">
    <source>
        <dbReference type="EMBL" id="EPC00714.1"/>
    </source>
</evidence>
<dbReference type="EMBL" id="ASTJ01000039">
    <property type="protein sequence ID" value="EPC00714.1"/>
    <property type="molecule type" value="Genomic_DNA"/>
</dbReference>
<proteinExistence type="predicted"/>
<organism evidence="2 3">
    <name type="scientific">Litchfieldella anticariensis (strain DSM 16096 / CECT 5854 / CIP 108499 / LMG 22089 / FP35)</name>
    <name type="common">Halomonas anticariensis</name>
    <dbReference type="NCBI Taxonomy" id="1121939"/>
    <lineage>
        <taxon>Bacteria</taxon>
        <taxon>Pseudomonadati</taxon>
        <taxon>Pseudomonadota</taxon>
        <taxon>Gammaproteobacteria</taxon>
        <taxon>Oceanospirillales</taxon>
        <taxon>Halomonadaceae</taxon>
        <taxon>Litchfieldella</taxon>
    </lineage>
</organism>
<dbReference type="PATRIC" id="fig|1121939.11.peg.3789"/>
<dbReference type="STRING" id="1121939.L861_13050"/>
<evidence type="ECO:0000256" key="1">
    <source>
        <dbReference type="SAM" id="SignalP"/>
    </source>
</evidence>
<sequence length="206" mass="22013">MYKQWAGKVTRRSLVVFMLTSSSTVFAGGFWDHLGMQPAGEYDAFADANAVVIETETLAGLRGGFSVSGLDLDFGATLRTVVDDILYQTVMNLSESGAKVVSQSLVDPTGQAVIVNPQAGQSIVDLAPITINVPGLKQFSGIVLNDQNGFTSVLHNVTRNAIVGSVISDASNREIAHELNIDIQVNNIDALRHANQRAAILNSLTR</sequence>
<comment type="caution">
    <text evidence="2">The sequence shown here is derived from an EMBL/GenBank/DDBJ whole genome shotgun (WGS) entry which is preliminary data.</text>
</comment>
<feature type="chain" id="PRO_5004510298" evidence="1">
    <location>
        <begin position="28"/>
        <end position="206"/>
    </location>
</feature>
<reference evidence="2 3" key="1">
    <citation type="journal article" date="2013" name="Genome Announc.">
        <title>Draft genome sequence of the moderately halophilic gammaproteobacterium Halomonas anticariensis FP35.</title>
        <authorList>
            <person name="Tahrioui A."/>
            <person name="Quesada E."/>
            <person name="Llamas I."/>
        </authorList>
    </citation>
    <scope>NUCLEOTIDE SEQUENCE [LARGE SCALE GENOMIC DNA]</scope>
    <source>
        <strain evidence="3">DSM 16096 / CECT 5854 / LMG 22089 / FP35</strain>
    </source>
</reference>